<dbReference type="GO" id="GO:0019120">
    <property type="term" value="F:hydrolase activity, acting on acid halide bonds, in C-halide compounds"/>
    <property type="evidence" value="ECO:0007669"/>
    <property type="project" value="InterPro"/>
</dbReference>
<dbReference type="Gene3D" id="3.40.50.1000">
    <property type="entry name" value="HAD superfamily/HAD-like"/>
    <property type="match status" value="1"/>
</dbReference>
<keyword evidence="4" id="KW-1185">Reference proteome</keyword>
<dbReference type="Proteomes" id="UP000053259">
    <property type="component" value="Unassembled WGS sequence"/>
</dbReference>
<dbReference type="SFLD" id="SFLDG01129">
    <property type="entry name" value="C1.5:_HAD__Beta-PGM__Phosphata"/>
    <property type="match status" value="1"/>
</dbReference>
<dbReference type="HOGENOM" id="CLU_045011_3_1_1"/>
<dbReference type="InterPro" id="IPR023214">
    <property type="entry name" value="HAD_sf"/>
</dbReference>
<dbReference type="Gene3D" id="1.10.150.240">
    <property type="entry name" value="Putative phosphatase, domain 2"/>
    <property type="match status" value="1"/>
</dbReference>
<dbReference type="InterPro" id="IPR006328">
    <property type="entry name" value="2-HAD"/>
</dbReference>
<dbReference type="InterPro" id="IPR006439">
    <property type="entry name" value="HAD-SF_hydro_IA"/>
</dbReference>
<dbReference type="GO" id="GO:0016791">
    <property type="term" value="F:phosphatase activity"/>
    <property type="evidence" value="ECO:0007669"/>
    <property type="project" value="UniProtKB-ARBA"/>
</dbReference>
<keyword evidence="2" id="KW-0378">Hydrolase</keyword>
<protein>
    <submittedName>
        <fullName evidence="3">Haloacid dehalogenase, type II</fullName>
    </submittedName>
</protein>
<dbReference type="RefSeq" id="XP_016210757.1">
    <property type="nucleotide sequence ID" value="XM_016361431.1"/>
</dbReference>
<dbReference type="VEuPathDB" id="FungiDB:PV09_07641"/>
<dbReference type="PANTHER" id="PTHR43316">
    <property type="entry name" value="HYDROLASE, HALOACID DELAHOGENASE-RELATED"/>
    <property type="match status" value="1"/>
</dbReference>
<dbReference type="InterPro" id="IPR051540">
    <property type="entry name" value="S-2-haloacid_dehalogenase"/>
</dbReference>
<dbReference type="Pfam" id="PF00702">
    <property type="entry name" value="Hydrolase"/>
    <property type="match status" value="1"/>
</dbReference>
<name>A0A0D2A2A3_9PEZI</name>
<gene>
    <name evidence="3" type="ORF">PV09_07641</name>
</gene>
<evidence type="ECO:0000256" key="1">
    <source>
        <dbReference type="ARBA" id="ARBA00008106"/>
    </source>
</evidence>
<sequence>MSDRNIVLAFDAYGTLLSTESIAKKLASHFGEDRANAVAAKWRLYQLEYTWRANSMNMYEPFSSITRKSLRHALKEQGLWLDEDDVKGVMSAYDSLSTFPDVKPALDAIVKERDLTCVVFSQGTYAMVSASVNKSPDLGPYAAIFKDIVVVEEVRKFKPAPETYDHLVQKLGRQKGDFDGLWLVSGNPFDIVGSRAMGMNAVWVDRAGTGWMDSLGEPNLRPSIIVKSLGEVVAKVRAYESASGNSARA</sequence>
<dbReference type="InterPro" id="IPR036412">
    <property type="entry name" value="HAD-like_sf"/>
</dbReference>
<evidence type="ECO:0000256" key="2">
    <source>
        <dbReference type="ARBA" id="ARBA00022801"/>
    </source>
</evidence>
<dbReference type="PANTHER" id="PTHR43316:SF3">
    <property type="entry name" value="HALOACID DEHALOGENASE, TYPE II (AFU_ORTHOLOGUE AFUA_2G07750)-RELATED"/>
    <property type="match status" value="1"/>
</dbReference>
<dbReference type="SUPFAM" id="SSF56784">
    <property type="entry name" value="HAD-like"/>
    <property type="match status" value="1"/>
</dbReference>
<dbReference type="EMBL" id="KN847559">
    <property type="protein sequence ID" value="KIW00888.1"/>
    <property type="molecule type" value="Genomic_DNA"/>
</dbReference>
<dbReference type="PRINTS" id="PR00413">
    <property type="entry name" value="HADHALOGNASE"/>
</dbReference>
<dbReference type="OrthoDB" id="3256520at2759"/>
<evidence type="ECO:0000313" key="4">
    <source>
        <dbReference type="Proteomes" id="UP000053259"/>
    </source>
</evidence>
<proteinExistence type="inferred from homology"/>
<dbReference type="InParanoid" id="A0A0D2A2A3"/>
<organism evidence="3 4">
    <name type="scientific">Verruconis gallopava</name>
    <dbReference type="NCBI Taxonomy" id="253628"/>
    <lineage>
        <taxon>Eukaryota</taxon>
        <taxon>Fungi</taxon>
        <taxon>Dikarya</taxon>
        <taxon>Ascomycota</taxon>
        <taxon>Pezizomycotina</taxon>
        <taxon>Dothideomycetes</taxon>
        <taxon>Pleosporomycetidae</taxon>
        <taxon>Venturiales</taxon>
        <taxon>Sympoventuriaceae</taxon>
        <taxon>Verruconis</taxon>
    </lineage>
</organism>
<accession>A0A0D2A2A3</accession>
<comment type="similarity">
    <text evidence="1">Belongs to the HAD-like hydrolase superfamily. S-2-haloalkanoic acid dehalogenase family.</text>
</comment>
<dbReference type="NCBIfam" id="TIGR01428">
    <property type="entry name" value="HAD_type_II"/>
    <property type="match status" value="1"/>
</dbReference>
<dbReference type="AlphaFoldDB" id="A0A0D2A2A3"/>
<dbReference type="GeneID" id="27315614"/>
<dbReference type="InterPro" id="IPR023198">
    <property type="entry name" value="PGP-like_dom2"/>
</dbReference>
<dbReference type="STRING" id="253628.A0A0D2A2A3"/>
<dbReference type="NCBIfam" id="TIGR01493">
    <property type="entry name" value="HAD-SF-IA-v2"/>
    <property type="match status" value="1"/>
</dbReference>
<dbReference type="SFLD" id="SFLDS00003">
    <property type="entry name" value="Haloacid_Dehalogenase"/>
    <property type="match status" value="1"/>
</dbReference>
<reference evidence="3 4" key="1">
    <citation type="submission" date="2015-01" db="EMBL/GenBank/DDBJ databases">
        <title>The Genome Sequence of Ochroconis gallopava CBS43764.</title>
        <authorList>
            <consortium name="The Broad Institute Genomics Platform"/>
            <person name="Cuomo C."/>
            <person name="de Hoog S."/>
            <person name="Gorbushina A."/>
            <person name="Stielow B."/>
            <person name="Teixiera M."/>
            <person name="Abouelleil A."/>
            <person name="Chapman S.B."/>
            <person name="Priest M."/>
            <person name="Young S.K."/>
            <person name="Wortman J."/>
            <person name="Nusbaum C."/>
            <person name="Birren B."/>
        </authorList>
    </citation>
    <scope>NUCLEOTIDE SEQUENCE [LARGE SCALE GENOMIC DNA]</scope>
    <source>
        <strain evidence="3 4">CBS 43764</strain>
    </source>
</reference>
<evidence type="ECO:0000313" key="3">
    <source>
        <dbReference type="EMBL" id="KIW00888.1"/>
    </source>
</evidence>